<keyword evidence="2" id="KW-1185">Reference proteome</keyword>
<name>A0A183DLR5_9BILA</name>
<reference evidence="1 2" key="2">
    <citation type="submission" date="2018-11" db="EMBL/GenBank/DDBJ databases">
        <authorList>
            <consortium name="Pathogen Informatics"/>
        </authorList>
    </citation>
    <scope>NUCLEOTIDE SEQUENCE [LARGE SCALE GENOMIC DNA]</scope>
</reference>
<evidence type="ECO:0000313" key="1">
    <source>
        <dbReference type="EMBL" id="VDK75500.1"/>
    </source>
</evidence>
<reference evidence="3" key="1">
    <citation type="submission" date="2016-06" db="UniProtKB">
        <authorList>
            <consortium name="WormBaseParasite"/>
        </authorList>
    </citation>
    <scope>IDENTIFICATION</scope>
</reference>
<dbReference type="Proteomes" id="UP000271098">
    <property type="component" value="Unassembled WGS sequence"/>
</dbReference>
<accession>A0A183DLR5</accession>
<sequence length="94" mass="10705">MHSARRCFTLKFKTTLVEQSAQSKIFQKSLLMEKRISSMINRQMRLRDDLRSAKRLLGVADEHFLHASTSNLQGATLLEALTQVCEAIAVALHY</sequence>
<gene>
    <name evidence="1" type="ORF">GPUH_LOCUS9655</name>
</gene>
<dbReference type="AlphaFoldDB" id="A0A183DLR5"/>
<evidence type="ECO:0000313" key="2">
    <source>
        <dbReference type="Proteomes" id="UP000271098"/>
    </source>
</evidence>
<proteinExistence type="predicted"/>
<dbReference type="WBParaSite" id="GPUH_0000966701-mRNA-1">
    <property type="protein sequence ID" value="GPUH_0000966701-mRNA-1"/>
    <property type="gene ID" value="GPUH_0000966701"/>
</dbReference>
<organism evidence="3">
    <name type="scientific">Gongylonema pulchrum</name>
    <dbReference type="NCBI Taxonomy" id="637853"/>
    <lineage>
        <taxon>Eukaryota</taxon>
        <taxon>Metazoa</taxon>
        <taxon>Ecdysozoa</taxon>
        <taxon>Nematoda</taxon>
        <taxon>Chromadorea</taxon>
        <taxon>Rhabditida</taxon>
        <taxon>Spirurina</taxon>
        <taxon>Spiruromorpha</taxon>
        <taxon>Spiruroidea</taxon>
        <taxon>Gongylonematidae</taxon>
        <taxon>Gongylonema</taxon>
    </lineage>
</organism>
<protein>
    <submittedName>
        <fullName evidence="3">Endosome-associated-trafficking regulator 1</fullName>
    </submittedName>
</protein>
<evidence type="ECO:0000313" key="3">
    <source>
        <dbReference type="WBParaSite" id="GPUH_0000966701-mRNA-1"/>
    </source>
</evidence>
<dbReference type="EMBL" id="UYRT01032667">
    <property type="protein sequence ID" value="VDK75500.1"/>
    <property type="molecule type" value="Genomic_DNA"/>
</dbReference>